<feature type="region of interest" description="Disordered" evidence="1">
    <location>
        <begin position="1"/>
        <end position="23"/>
    </location>
</feature>
<protein>
    <submittedName>
        <fullName evidence="3">Uncharacterized protein</fullName>
    </submittedName>
</protein>
<dbReference type="RefSeq" id="WP_141134574.1">
    <property type="nucleotide sequence ID" value="NZ_FZNW01000005.1"/>
</dbReference>
<keyword evidence="2" id="KW-0472">Membrane</keyword>
<sequence length="107" mass="11203">MGDTATQRVDTRVAPGRSGTAGVHRPRRALVAVLEVLLAAALLWAAWAAWSRGVAVMETAPITGADGTVTRYHGNWIGFAVALATGSALFVLDAVRQVVLAVGPRRN</sequence>
<evidence type="ECO:0000313" key="4">
    <source>
        <dbReference type="Proteomes" id="UP000198348"/>
    </source>
</evidence>
<keyword evidence="2" id="KW-0812">Transmembrane</keyword>
<dbReference type="OrthoDB" id="3700289at2"/>
<proteinExistence type="predicted"/>
<accession>A0A238W1R6</accession>
<evidence type="ECO:0000256" key="2">
    <source>
        <dbReference type="SAM" id="Phobius"/>
    </source>
</evidence>
<keyword evidence="2" id="KW-1133">Transmembrane helix</keyword>
<keyword evidence="4" id="KW-1185">Reference proteome</keyword>
<dbReference type="Proteomes" id="UP000198348">
    <property type="component" value="Unassembled WGS sequence"/>
</dbReference>
<name>A0A238W1R6_9PSEU</name>
<gene>
    <name evidence="3" type="ORF">SAMN06265360_1051</name>
</gene>
<evidence type="ECO:0000313" key="3">
    <source>
        <dbReference type="EMBL" id="SNR40073.1"/>
    </source>
</evidence>
<dbReference type="EMBL" id="FZNW01000005">
    <property type="protein sequence ID" value="SNR40073.1"/>
    <property type="molecule type" value="Genomic_DNA"/>
</dbReference>
<organism evidence="3 4">
    <name type="scientific">Haloechinothrix alba</name>
    <dbReference type="NCBI Taxonomy" id="664784"/>
    <lineage>
        <taxon>Bacteria</taxon>
        <taxon>Bacillati</taxon>
        <taxon>Actinomycetota</taxon>
        <taxon>Actinomycetes</taxon>
        <taxon>Pseudonocardiales</taxon>
        <taxon>Pseudonocardiaceae</taxon>
        <taxon>Haloechinothrix</taxon>
    </lineage>
</organism>
<feature type="transmembrane region" description="Helical" evidence="2">
    <location>
        <begin position="29"/>
        <end position="50"/>
    </location>
</feature>
<evidence type="ECO:0000256" key="1">
    <source>
        <dbReference type="SAM" id="MobiDB-lite"/>
    </source>
</evidence>
<dbReference type="AlphaFoldDB" id="A0A238W1R6"/>
<reference evidence="3 4" key="1">
    <citation type="submission" date="2017-06" db="EMBL/GenBank/DDBJ databases">
        <authorList>
            <person name="Kim H.J."/>
            <person name="Triplett B.A."/>
        </authorList>
    </citation>
    <scope>NUCLEOTIDE SEQUENCE [LARGE SCALE GENOMIC DNA]</scope>
    <source>
        <strain evidence="3 4">DSM 45207</strain>
    </source>
</reference>
<feature type="transmembrane region" description="Helical" evidence="2">
    <location>
        <begin position="76"/>
        <end position="95"/>
    </location>
</feature>